<dbReference type="Proteomes" id="UP000018439">
    <property type="component" value="Chromosome"/>
</dbReference>
<gene>
    <name evidence="1" type="ORF">Bcop_2139</name>
</gene>
<protein>
    <submittedName>
        <fullName evidence="1">Uncharacterized protein</fullName>
    </submittedName>
</protein>
<dbReference type="OrthoDB" id="5918411at2"/>
<dbReference type="AlphaFoldDB" id="F3ZTS3"/>
<organism evidence="1 2">
    <name type="scientific">Bacteroides coprosuis DSM 18011</name>
    <dbReference type="NCBI Taxonomy" id="679937"/>
    <lineage>
        <taxon>Bacteria</taxon>
        <taxon>Pseudomonadati</taxon>
        <taxon>Bacteroidota</taxon>
        <taxon>Bacteroidia</taxon>
        <taxon>Bacteroidales</taxon>
        <taxon>Bacteroidaceae</taxon>
        <taxon>Bacteroides</taxon>
    </lineage>
</organism>
<sequence>MNTSNQTYKELSTPFFKETFDCIDEIMKEHQIPYYLIGANAIALELLNPHIHHFIVNNRNSIY</sequence>
<reference evidence="1 2" key="1">
    <citation type="journal article" date="2011" name="Stand. Genomic Sci.">
        <title>Non-contiguous finished genome sequence of Bacteroides coprosuis type strain (PC139).</title>
        <authorList>
            <person name="Land M."/>
            <person name="Held B."/>
            <person name="Gronow S."/>
            <person name="Abt B."/>
            <person name="Lucas S."/>
            <person name="Del Rio T.G."/>
            <person name="Nolan M."/>
            <person name="Tice H."/>
            <person name="Cheng J.F."/>
            <person name="Pitluck S."/>
            <person name="Liolios K."/>
            <person name="Pagani I."/>
            <person name="Ivanova N."/>
            <person name="Mavromatis K."/>
            <person name="Mikhailova N."/>
            <person name="Pati A."/>
            <person name="Tapia R."/>
            <person name="Han C."/>
            <person name="Goodwin L."/>
            <person name="Chen A."/>
            <person name="Palaniappan K."/>
            <person name="Hauser L."/>
            <person name="Brambilla E.M."/>
            <person name="Rohde M."/>
            <person name="Goker M."/>
            <person name="Detter J.C."/>
            <person name="Woyke T."/>
            <person name="Bristow J."/>
            <person name="Eisen J.A."/>
            <person name="Markowitz V."/>
            <person name="Hugenholtz P."/>
            <person name="Kyrpides N.C."/>
            <person name="Klenk H.P."/>
            <person name="Lapidus A."/>
        </authorList>
    </citation>
    <scope>NUCLEOTIDE SEQUENCE [LARGE SCALE GENOMIC DNA]</scope>
    <source>
        <strain evidence="1 2">DSM 18011</strain>
    </source>
</reference>
<evidence type="ECO:0000313" key="1">
    <source>
        <dbReference type="EMBL" id="EGJ72307.1"/>
    </source>
</evidence>
<proteinExistence type="predicted"/>
<dbReference type="HOGENOM" id="CLU_2876320_0_0_10"/>
<name>F3ZTS3_9BACE</name>
<accession>F3ZTS3</accession>
<dbReference type="EMBL" id="CM001167">
    <property type="protein sequence ID" value="EGJ72307.1"/>
    <property type="molecule type" value="Genomic_DNA"/>
</dbReference>
<evidence type="ECO:0000313" key="2">
    <source>
        <dbReference type="Proteomes" id="UP000018439"/>
    </source>
</evidence>
<keyword evidence="2" id="KW-1185">Reference proteome</keyword>